<protein>
    <submittedName>
        <fullName evidence="2">Spore coat protein D</fullName>
    </submittedName>
</protein>
<name>A0A1G9M0S8_9BACI</name>
<dbReference type="OrthoDB" id="2455195at2"/>
<dbReference type="InterPro" id="IPR020108">
    <property type="entry name" value="Spore_coat_CotD"/>
</dbReference>
<dbReference type="Pfam" id="PF11122">
    <property type="entry name" value="Spore-coat_CotD"/>
    <property type="match status" value="1"/>
</dbReference>
<keyword evidence="2" id="KW-0167">Capsid protein</keyword>
<reference evidence="3" key="1">
    <citation type="submission" date="2016-10" db="EMBL/GenBank/DDBJ databases">
        <authorList>
            <person name="Varghese N."/>
            <person name="Submissions S."/>
        </authorList>
    </citation>
    <scope>NUCLEOTIDE SEQUENCE [LARGE SCALE GENOMIC DNA]</scope>
    <source>
        <strain evidence="3">CGMCC 1.6199</strain>
    </source>
</reference>
<sequence length="126" mass="13600">MRHHHGPHCGCPKQIVYPTQENVVHHCTEETVEHIHPSHTTIMNHHLVKNQHIYPHSTSVGNTVDSVDQYGGSFNMPPNQVAGAATPPGGPGNQVAGAMSPGGPGMGPGYQQPFGMKGWKKPNKWC</sequence>
<dbReference type="STRING" id="482461.SAMN05216244_0369"/>
<dbReference type="AlphaFoldDB" id="A0A1G9M0S8"/>
<organism evidence="2 3">
    <name type="scientific">Sediminibacillus halophilus</name>
    <dbReference type="NCBI Taxonomy" id="482461"/>
    <lineage>
        <taxon>Bacteria</taxon>
        <taxon>Bacillati</taxon>
        <taxon>Bacillota</taxon>
        <taxon>Bacilli</taxon>
        <taxon>Bacillales</taxon>
        <taxon>Bacillaceae</taxon>
        <taxon>Sediminibacillus</taxon>
    </lineage>
</organism>
<evidence type="ECO:0000256" key="1">
    <source>
        <dbReference type="SAM" id="MobiDB-lite"/>
    </source>
</evidence>
<keyword evidence="3" id="KW-1185">Reference proteome</keyword>
<dbReference type="RefSeq" id="WP_074597174.1">
    <property type="nucleotide sequence ID" value="NZ_FNHF01000001.1"/>
</dbReference>
<proteinExistence type="predicted"/>
<accession>A0A1G9M0S8</accession>
<gene>
    <name evidence="2" type="ORF">SAMN05216244_0369</name>
</gene>
<feature type="region of interest" description="Disordered" evidence="1">
    <location>
        <begin position="77"/>
        <end position="103"/>
    </location>
</feature>
<keyword evidence="2" id="KW-0946">Virion</keyword>
<evidence type="ECO:0000313" key="3">
    <source>
        <dbReference type="Proteomes" id="UP000182347"/>
    </source>
</evidence>
<evidence type="ECO:0000313" key="2">
    <source>
        <dbReference type="EMBL" id="SDL67872.1"/>
    </source>
</evidence>
<dbReference type="Proteomes" id="UP000182347">
    <property type="component" value="Unassembled WGS sequence"/>
</dbReference>
<dbReference type="EMBL" id="FNHF01000001">
    <property type="protein sequence ID" value="SDL67872.1"/>
    <property type="molecule type" value="Genomic_DNA"/>
</dbReference>